<feature type="domain" description="CS" evidence="2">
    <location>
        <begin position="343"/>
        <end position="433"/>
    </location>
</feature>
<dbReference type="Gramene" id="LPERR10G10780.1">
    <property type="protein sequence ID" value="LPERR10G10780.1"/>
    <property type="gene ID" value="LPERR10G10780"/>
</dbReference>
<dbReference type="Pfam" id="PF04969">
    <property type="entry name" value="CS"/>
    <property type="match status" value="1"/>
</dbReference>
<feature type="repeat" description="TPR" evidence="1">
    <location>
        <begin position="54"/>
        <end position="87"/>
    </location>
</feature>
<dbReference type="eggNOG" id="KOG0376">
    <property type="taxonomic scope" value="Eukaryota"/>
</dbReference>
<proteinExistence type="predicted"/>
<name>A0A0D9XL10_9ORYZ</name>
<dbReference type="Proteomes" id="UP000032180">
    <property type="component" value="Chromosome 10"/>
</dbReference>
<dbReference type="InterPro" id="IPR011990">
    <property type="entry name" value="TPR-like_helical_dom_sf"/>
</dbReference>
<dbReference type="Gene3D" id="1.25.40.10">
    <property type="entry name" value="Tetratricopeptide repeat domain"/>
    <property type="match status" value="2"/>
</dbReference>
<protein>
    <recommendedName>
        <fullName evidence="2">CS domain-containing protein</fullName>
    </recommendedName>
</protein>
<evidence type="ECO:0000256" key="1">
    <source>
        <dbReference type="PROSITE-ProRule" id="PRU00339"/>
    </source>
</evidence>
<dbReference type="SUPFAM" id="SSF49764">
    <property type="entry name" value="HSP20-like chaperones"/>
    <property type="match status" value="1"/>
</dbReference>
<dbReference type="SUPFAM" id="SSF48452">
    <property type="entry name" value="TPR-like"/>
    <property type="match status" value="2"/>
</dbReference>
<evidence type="ECO:0000313" key="3">
    <source>
        <dbReference type="EnsemblPlants" id="LPERR10G10780.1"/>
    </source>
</evidence>
<dbReference type="GO" id="GO:0051087">
    <property type="term" value="F:protein-folding chaperone binding"/>
    <property type="evidence" value="ECO:0007669"/>
    <property type="project" value="InterPro"/>
</dbReference>
<dbReference type="PROSITE" id="PS50005">
    <property type="entry name" value="TPR"/>
    <property type="match status" value="1"/>
</dbReference>
<dbReference type="STRING" id="77586.A0A0D9XL10"/>
<dbReference type="EnsemblPlants" id="LPERR10G10780.1">
    <property type="protein sequence ID" value="LPERR10G10780.1"/>
    <property type="gene ID" value="LPERR10G10780"/>
</dbReference>
<dbReference type="CDD" id="cd06466">
    <property type="entry name" value="p23_CS_SGT1_like"/>
    <property type="match status" value="1"/>
</dbReference>
<dbReference type="InterPro" id="IPR007052">
    <property type="entry name" value="CS_dom"/>
</dbReference>
<dbReference type="PROSITE" id="PS51203">
    <property type="entry name" value="CS"/>
    <property type="match status" value="1"/>
</dbReference>
<dbReference type="InterPro" id="IPR008978">
    <property type="entry name" value="HSP20-like_chaperone"/>
</dbReference>
<dbReference type="eggNOG" id="KOG1309">
    <property type="taxonomic scope" value="Eukaryota"/>
</dbReference>
<sequence>MARGWRRRAAKRETAMAAVISELRRQANEAYHGGELELATKLCTRAIDLAPSTADLYADRARALIRLRKHEEAITDLDITLELDPNMCRAYLLKSIAFIFLDDCKTARATFALCCSYGCDDSMTTKLLKKCNKNLADEAFEAYSEGDFDLAAELGTLAISTDRKQNETIPDKDKAIQLECTMWEAYLLKGIAYMALRDYRNANIALQLAHSYSFGQPMITGLLKECNDHIADDANKAYAKEVIADTDKAIEFDPTMCNPYLLKGKALMDLRDYRNANDAFELAQSYSSGDRRIIIDLLKNCKGCIAYEDSQELVEQAEAAPAAPLAATAERQDGAELESTHSSGKLKLRYYYNCPTKIVLSIGVTGVVPENVTVNFGEETLTVSLIVSGEVQDIIQYHLFSKVIPENCTYEVQSKEAMIYLAKLDPIIWTSLSPSSMPTSDDYEFSWISKRLHEKNILPPIQNQGEKKTCVFHALTTTAKIELNRRAAQNDPPESFKMNLNK</sequence>
<dbReference type="InterPro" id="IPR044563">
    <property type="entry name" value="Sgt1-like"/>
</dbReference>
<dbReference type="InterPro" id="IPR019734">
    <property type="entry name" value="TPR_rpt"/>
</dbReference>
<keyword evidence="1" id="KW-0802">TPR repeat</keyword>
<dbReference type="Gene3D" id="2.60.40.790">
    <property type="match status" value="1"/>
</dbReference>
<dbReference type="SMART" id="SM00028">
    <property type="entry name" value="TPR"/>
    <property type="match status" value="4"/>
</dbReference>
<dbReference type="PANTHER" id="PTHR45862">
    <property type="entry name" value="PROTEIN SGT1 HOMOLOG"/>
    <property type="match status" value="1"/>
</dbReference>
<evidence type="ECO:0000259" key="2">
    <source>
        <dbReference type="PROSITE" id="PS51203"/>
    </source>
</evidence>
<reference evidence="3 4" key="1">
    <citation type="submission" date="2012-08" db="EMBL/GenBank/DDBJ databases">
        <title>Oryza genome evolution.</title>
        <authorList>
            <person name="Wing R.A."/>
        </authorList>
    </citation>
    <scope>NUCLEOTIDE SEQUENCE</scope>
</reference>
<dbReference type="AlphaFoldDB" id="A0A0D9XL10"/>
<organism evidence="3 4">
    <name type="scientific">Leersia perrieri</name>
    <dbReference type="NCBI Taxonomy" id="77586"/>
    <lineage>
        <taxon>Eukaryota</taxon>
        <taxon>Viridiplantae</taxon>
        <taxon>Streptophyta</taxon>
        <taxon>Embryophyta</taxon>
        <taxon>Tracheophyta</taxon>
        <taxon>Spermatophyta</taxon>
        <taxon>Magnoliopsida</taxon>
        <taxon>Liliopsida</taxon>
        <taxon>Poales</taxon>
        <taxon>Poaceae</taxon>
        <taxon>BOP clade</taxon>
        <taxon>Oryzoideae</taxon>
        <taxon>Oryzeae</taxon>
        <taxon>Oryzinae</taxon>
        <taxon>Leersia</taxon>
    </lineage>
</organism>
<reference evidence="4" key="2">
    <citation type="submission" date="2013-12" db="EMBL/GenBank/DDBJ databases">
        <authorList>
            <person name="Yu Y."/>
            <person name="Lee S."/>
            <person name="de Baynast K."/>
            <person name="Wissotski M."/>
            <person name="Liu L."/>
            <person name="Talag J."/>
            <person name="Goicoechea J."/>
            <person name="Angelova A."/>
            <person name="Jetty R."/>
            <person name="Kudrna D."/>
            <person name="Golser W."/>
            <person name="Rivera L."/>
            <person name="Zhang J."/>
            <person name="Wing R."/>
        </authorList>
    </citation>
    <scope>NUCLEOTIDE SEQUENCE</scope>
</reference>
<dbReference type="GO" id="GO:0006950">
    <property type="term" value="P:response to stress"/>
    <property type="evidence" value="ECO:0007669"/>
    <property type="project" value="UniProtKB-ARBA"/>
</dbReference>
<accession>A0A0D9XL10</accession>
<dbReference type="HOGENOM" id="CLU_543342_0_0_1"/>
<evidence type="ECO:0000313" key="4">
    <source>
        <dbReference type="Proteomes" id="UP000032180"/>
    </source>
</evidence>
<keyword evidence="4" id="KW-1185">Reference proteome</keyword>
<reference evidence="3" key="3">
    <citation type="submission" date="2015-04" db="UniProtKB">
        <authorList>
            <consortium name="EnsemblPlants"/>
        </authorList>
    </citation>
    <scope>IDENTIFICATION</scope>
</reference>